<dbReference type="AlphaFoldDB" id="A0A429Y1Z4"/>
<evidence type="ECO:0000313" key="3">
    <source>
        <dbReference type="Proteomes" id="UP000287156"/>
    </source>
</evidence>
<proteinExistence type="predicted"/>
<feature type="transmembrane region" description="Helical" evidence="1">
    <location>
        <begin position="12"/>
        <end position="31"/>
    </location>
</feature>
<keyword evidence="1" id="KW-0812">Transmembrane</keyword>
<dbReference type="OrthoDB" id="2876005at2"/>
<feature type="transmembrane region" description="Helical" evidence="1">
    <location>
        <begin position="51"/>
        <end position="73"/>
    </location>
</feature>
<keyword evidence="3" id="KW-1185">Reference proteome</keyword>
<accession>A0A429Y1Z4</accession>
<sequence length="141" mass="15885">MKNKTNLKTINWSILIIVVLTAVITAIITLYDLYNTPAFGEDAQSRAGFRWGTLHIIISIAILIISVFLAIGWKRLFPFNVPISIILVGFCYVLFFLTFTIGWVGIQGMLGFLIAFLIGVILIISYSISFLIQRRNATNKR</sequence>
<protein>
    <submittedName>
        <fullName evidence="2">RND transporter</fullName>
    </submittedName>
</protein>
<dbReference type="EMBL" id="QYTV02000003">
    <property type="protein sequence ID" value="RST75261.1"/>
    <property type="molecule type" value="Genomic_DNA"/>
</dbReference>
<keyword evidence="1" id="KW-0472">Membrane</keyword>
<feature type="transmembrane region" description="Helical" evidence="1">
    <location>
        <begin position="85"/>
        <end position="106"/>
    </location>
</feature>
<evidence type="ECO:0000256" key="1">
    <source>
        <dbReference type="SAM" id="Phobius"/>
    </source>
</evidence>
<reference evidence="2" key="1">
    <citation type="submission" date="2018-12" db="EMBL/GenBank/DDBJ databases">
        <authorList>
            <person name="Sun L."/>
            <person name="Chen Z."/>
        </authorList>
    </citation>
    <scope>NUCLEOTIDE SEQUENCE [LARGE SCALE GENOMIC DNA]</scope>
    <source>
        <strain evidence="2">3-2-2</strain>
    </source>
</reference>
<keyword evidence="1" id="KW-1133">Transmembrane helix</keyword>
<feature type="transmembrane region" description="Helical" evidence="1">
    <location>
        <begin position="112"/>
        <end position="132"/>
    </location>
</feature>
<evidence type="ECO:0000313" key="2">
    <source>
        <dbReference type="EMBL" id="RST75261.1"/>
    </source>
</evidence>
<organism evidence="2 3">
    <name type="scientific">Siminovitchia acidinfaciens</name>
    <dbReference type="NCBI Taxonomy" id="2321395"/>
    <lineage>
        <taxon>Bacteria</taxon>
        <taxon>Bacillati</taxon>
        <taxon>Bacillota</taxon>
        <taxon>Bacilli</taxon>
        <taxon>Bacillales</taxon>
        <taxon>Bacillaceae</taxon>
        <taxon>Siminovitchia</taxon>
    </lineage>
</organism>
<dbReference type="RefSeq" id="WP_126049587.1">
    <property type="nucleotide sequence ID" value="NZ_QYTV02000003.1"/>
</dbReference>
<gene>
    <name evidence="2" type="ORF">D4T97_008380</name>
</gene>
<comment type="caution">
    <text evidence="2">The sequence shown here is derived from an EMBL/GenBank/DDBJ whole genome shotgun (WGS) entry which is preliminary data.</text>
</comment>
<name>A0A429Y1Z4_9BACI</name>
<dbReference type="Proteomes" id="UP000287156">
    <property type="component" value="Unassembled WGS sequence"/>
</dbReference>